<gene>
    <name evidence="2" type="ORF">EVC62_00510</name>
</gene>
<organism evidence="2 3">
    <name type="scientific">Salinicola endophyticus</name>
    <dbReference type="NCBI Taxonomy" id="1949083"/>
    <lineage>
        <taxon>Bacteria</taxon>
        <taxon>Pseudomonadati</taxon>
        <taxon>Pseudomonadota</taxon>
        <taxon>Gammaproteobacteria</taxon>
        <taxon>Oceanospirillales</taxon>
        <taxon>Halomonadaceae</taxon>
        <taxon>Salinicola</taxon>
    </lineage>
</organism>
<reference evidence="2 3" key="1">
    <citation type="submission" date="2019-01" db="EMBL/GenBank/DDBJ databases">
        <title>Genome sequence of Salinicola endophyticus REST5.</title>
        <authorList>
            <person name="Nascimento F.X."/>
        </authorList>
    </citation>
    <scope>NUCLEOTIDE SEQUENCE [LARGE SCALE GENOMIC DNA]</scope>
    <source>
        <strain evidence="2 3">REST5</strain>
    </source>
</reference>
<dbReference type="Proteomes" id="UP001321526">
    <property type="component" value="Chromosome"/>
</dbReference>
<evidence type="ECO:0000313" key="2">
    <source>
        <dbReference type="EMBL" id="WFF40088.1"/>
    </source>
</evidence>
<feature type="compositionally biased region" description="Basic and acidic residues" evidence="1">
    <location>
        <begin position="69"/>
        <end position="79"/>
    </location>
</feature>
<feature type="region of interest" description="Disordered" evidence="1">
    <location>
        <begin position="55"/>
        <end position="79"/>
    </location>
</feature>
<protein>
    <recommendedName>
        <fullName evidence="4">YheV family metal-binding protein</fullName>
    </recommendedName>
</protein>
<name>A0ABY8FEW8_9GAMM</name>
<evidence type="ECO:0008006" key="4">
    <source>
        <dbReference type="Google" id="ProtNLM"/>
    </source>
</evidence>
<evidence type="ECO:0000256" key="1">
    <source>
        <dbReference type="SAM" id="MobiDB-lite"/>
    </source>
</evidence>
<accession>A0ABY8FEW8</accession>
<dbReference type="EMBL" id="CP035631">
    <property type="protein sequence ID" value="WFF40088.1"/>
    <property type="molecule type" value="Genomic_DNA"/>
</dbReference>
<evidence type="ECO:0000313" key="3">
    <source>
        <dbReference type="Proteomes" id="UP001321526"/>
    </source>
</evidence>
<sequence>MSDFSVEFRMPKGCPNCGNHMMKVSQAKQSDDGVFCTSCNTEVCAWDQAERILDETPRSESEQLIEDVINNKKPDSDDE</sequence>
<keyword evidence="3" id="KW-1185">Reference proteome</keyword>
<dbReference type="RefSeq" id="WP_282235474.1">
    <property type="nucleotide sequence ID" value="NZ_CP035631.1"/>
</dbReference>
<proteinExistence type="predicted"/>